<gene>
    <name evidence="1" type="ORF">Scep_007126</name>
</gene>
<organism evidence="1 2">
    <name type="scientific">Stephania cephalantha</name>
    <dbReference type="NCBI Taxonomy" id="152367"/>
    <lineage>
        <taxon>Eukaryota</taxon>
        <taxon>Viridiplantae</taxon>
        <taxon>Streptophyta</taxon>
        <taxon>Embryophyta</taxon>
        <taxon>Tracheophyta</taxon>
        <taxon>Spermatophyta</taxon>
        <taxon>Magnoliopsida</taxon>
        <taxon>Ranunculales</taxon>
        <taxon>Menispermaceae</taxon>
        <taxon>Menispermoideae</taxon>
        <taxon>Cissampelideae</taxon>
        <taxon>Stephania</taxon>
    </lineage>
</organism>
<keyword evidence="2" id="KW-1185">Reference proteome</keyword>
<proteinExistence type="predicted"/>
<dbReference type="Proteomes" id="UP001419268">
    <property type="component" value="Unassembled WGS sequence"/>
</dbReference>
<dbReference type="AlphaFoldDB" id="A0AAP0KBA3"/>
<comment type="caution">
    <text evidence="1">The sequence shown here is derived from an EMBL/GenBank/DDBJ whole genome shotgun (WGS) entry which is preliminary data.</text>
</comment>
<sequence>MFVVYSFDMDGRPILHANNGARRAVQYGGPPIQLHTESRVLGQNSRKYTPIEIQLRLRDEFLTLRYGGAKHGDIHTLAYLAMDVAGNERLQIHCFIQGFRPEILGAQIVR</sequence>
<reference evidence="1 2" key="1">
    <citation type="submission" date="2024-01" db="EMBL/GenBank/DDBJ databases">
        <title>Genome assemblies of Stephania.</title>
        <authorList>
            <person name="Yang L."/>
        </authorList>
    </citation>
    <scope>NUCLEOTIDE SEQUENCE [LARGE SCALE GENOMIC DNA]</scope>
    <source>
        <strain evidence="1">JXDWG</strain>
        <tissue evidence="1">Leaf</tissue>
    </source>
</reference>
<protein>
    <submittedName>
        <fullName evidence="1">Uncharacterized protein</fullName>
    </submittedName>
</protein>
<name>A0AAP0KBA3_9MAGN</name>
<evidence type="ECO:0000313" key="1">
    <source>
        <dbReference type="EMBL" id="KAK9148369.1"/>
    </source>
</evidence>
<accession>A0AAP0KBA3</accession>
<dbReference type="EMBL" id="JBBNAG010000003">
    <property type="protein sequence ID" value="KAK9148369.1"/>
    <property type="molecule type" value="Genomic_DNA"/>
</dbReference>
<evidence type="ECO:0000313" key="2">
    <source>
        <dbReference type="Proteomes" id="UP001419268"/>
    </source>
</evidence>